<dbReference type="RefSeq" id="XP_025769986.1">
    <property type="nucleotide sequence ID" value="XM_025914201.1"/>
</dbReference>
<keyword evidence="10 11" id="KW-0807">Transducer</keyword>
<dbReference type="GO" id="GO:0004930">
    <property type="term" value="F:G protein-coupled receptor activity"/>
    <property type="evidence" value="ECO:0007669"/>
    <property type="project" value="UniProtKB-KW"/>
</dbReference>
<protein>
    <recommendedName>
        <fullName evidence="12">Olfactory receptor</fullName>
    </recommendedName>
</protein>
<evidence type="ECO:0000256" key="4">
    <source>
        <dbReference type="ARBA" id="ARBA00022692"/>
    </source>
</evidence>
<keyword evidence="14" id="KW-1185">Reference proteome</keyword>
<feature type="transmembrane region" description="Helical" evidence="12">
    <location>
        <begin position="266"/>
        <end position="289"/>
    </location>
</feature>
<dbReference type="SUPFAM" id="SSF81321">
    <property type="entry name" value="Family A G protein-coupled receptor-like"/>
    <property type="match status" value="1"/>
</dbReference>
<dbReference type="PROSITE" id="PS00237">
    <property type="entry name" value="G_PROTEIN_RECEP_F1_1"/>
    <property type="match status" value="1"/>
</dbReference>
<dbReference type="PRINTS" id="PR00245">
    <property type="entry name" value="OLFACTORYR"/>
</dbReference>
<feature type="domain" description="G-protein coupled receptors family 1 profile" evidence="13">
    <location>
        <begin position="70"/>
        <end position="319"/>
    </location>
</feature>
<evidence type="ECO:0000256" key="1">
    <source>
        <dbReference type="ARBA" id="ARBA00003929"/>
    </source>
</evidence>
<accession>A0A6P6H3P1</accession>
<comment type="similarity">
    <text evidence="11">Belongs to the G-protein coupled receptor 1 family.</text>
</comment>
<evidence type="ECO:0000256" key="6">
    <source>
        <dbReference type="ARBA" id="ARBA00022989"/>
    </source>
</evidence>
<evidence type="ECO:0000256" key="10">
    <source>
        <dbReference type="ARBA" id="ARBA00023224"/>
    </source>
</evidence>
<keyword evidence="4 11" id="KW-0812">Transmembrane</keyword>
<keyword evidence="9 11" id="KW-0675">Receptor</keyword>
<keyword evidence="5 12" id="KW-0552">Olfaction</keyword>
<comment type="function">
    <text evidence="1">Putative odorant or sperm cell receptor.</text>
</comment>
<feature type="transmembrane region" description="Helical" evidence="12">
    <location>
        <begin position="131"/>
        <end position="149"/>
    </location>
</feature>
<evidence type="ECO:0000256" key="7">
    <source>
        <dbReference type="ARBA" id="ARBA00023040"/>
    </source>
</evidence>
<keyword evidence="6 12" id="KW-1133">Transmembrane helix</keyword>
<dbReference type="GO" id="GO:0005886">
    <property type="term" value="C:plasma membrane"/>
    <property type="evidence" value="ECO:0007669"/>
    <property type="project" value="UniProtKB-SubCell"/>
</dbReference>
<evidence type="ECO:0000256" key="5">
    <source>
        <dbReference type="ARBA" id="ARBA00022725"/>
    </source>
</evidence>
<feature type="transmembrane region" description="Helical" evidence="12">
    <location>
        <begin position="301"/>
        <end position="321"/>
    </location>
</feature>
<dbReference type="Gene3D" id="1.20.1070.10">
    <property type="entry name" value="Rhodopsin 7-helix transmembrane proteins"/>
    <property type="match status" value="1"/>
</dbReference>
<evidence type="ECO:0000256" key="3">
    <source>
        <dbReference type="ARBA" id="ARBA00022606"/>
    </source>
</evidence>
<dbReference type="PRINTS" id="PR00237">
    <property type="entry name" value="GPCRRHODOPSN"/>
</dbReference>
<organism evidence="14 15">
    <name type="scientific">Puma concolor</name>
    <name type="common">Mountain lion</name>
    <name type="synonym">Felis concolor</name>
    <dbReference type="NCBI Taxonomy" id="9696"/>
    <lineage>
        <taxon>Eukaryota</taxon>
        <taxon>Metazoa</taxon>
        <taxon>Chordata</taxon>
        <taxon>Craniata</taxon>
        <taxon>Vertebrata</taxon>
        <taxon>Euteleostomi</taxon>
        <taxon>Mammalia</taxon>
        <taxon>Eutheria</taxon>
        <taxon>Laurasiatheria</taxon>
        <taxon>Carnivora</taxon>
        <taxon>Feliformia</taxon>
        <taxon>Felidae</taxon>
        <taxon>Felinae</taxon>
        <taxon>Puma</taxon>
    </lineage>
</organism>
<evidence type="ECO:0000313" key="14">
    <source>
        <dbReference type="Proteomes" id="UP000515131"/>
    </source>
</evidence>
<dbReference type="InterPro" id="IPR000725">
    <property type="entry name" value="Olfact_rcpt"/>
</dbReference>
<evidence type="ECO:0000256" key="12">
    <source>
        <dbReference type="RuleBase" id="RU363047"/>
    </source>
</evidence>
<sequence length="354" mass="39933">MIACYDCHYCYLSSGTFPIFLRSKQTESCIRRENQSSKSEFLLLGLPIQPEQQAMFFTLFLGMYLIMVLGNLLIILLIRVDSRLHTPMYFFLSHLAFTDVSFSSVTIPKMLINMHTWDQSIPYASCVTQIYFFHIFGCIDNLLLAVMAYDRYMAICHPSHYTTIMREKLCIFILAGSWSLSCTSALCHTIHLAQLSFCADNTISHFFCELAALLKLSCSDTSLNEVFIFTVGGLVITLSFIGALVSYGRIGATILRFPSIKGIYKALATCGSHLSVVFLFCGTIMVLHFFPSSSNSNDKDIIASVMYIVVTPMLNPFIYSLRKRDIKGAMGQLLRKEILFSKVTVPYSCSYVIH</sequence>
<dbReference type="AlphaFoldDB" id="A0A6P6H3P1"/>
<dbReference type="PROSITE" id="PS50262">
    <property type="entry name" value="G_PROTEIN_RECEP_F1_2"/>
    <property type="match status" value="1"/>
</dbReference>
<feature type="transmembrane region" description="Helical" evidence="12">
    <location>
        <begin position="89"/>
        <end position="111"/>
    </location>
</feature>
<evidence type="ECO:0000256" key="2">
    <source>
        <dbReference type="ARBA" id="ARBA00004141"/>
    </source>
</evidence>
<feature type="transmembrane region" description="Helical" evidence="12">
    <location>
        <begin position="54"/>
        <end position="77"/>
    </location>
</feature>
<gene>
    <name evidence="15" type="primary">LOC112850677</name>
</gene>
<keyword evidence="3 12" id="KW-0716">Sensory transduction</keyword>
<reference evidence="15" key="1">
    <citation type="submission" date="2025-08" db="UniProtKB">
        <authorList>
            <consortium name="RefSeq"/>
        </authorList>
    </citation>
    <scope>IDENTIFICATION</scope>
    <source>
        <tissue evidence="15">Blood</tissue>
    </source>
</reference>
<name>A0A6P6H3P1_PUMCO</name>
<evidence type="ECO:0000256" key="8">
    <source>
        <dbReference type="ARBA" id="ARBA00023136"/>
    </source>
</evidence>
<dbReference type="InterPro" id="IPR017452">
    <property type="entry name" value="GPCR_Rhodpsn_7TM"/>
</dbReference>
<dbReference type="GO" id="GO:0004984">
    <property type="term" value="F:olfactory receptor activity"/>
    <property type="evidence" value="ECO:0007669"/>
    <property type="project" value="InterPro"/>
</dbReference>
<dbReference type="InterPro" id="IPR000276">
    <property type="entry name" value="GPCR_Rhodpsn"/>
</dbReference>
<keyword evidence="12" id="KW-1003">Cell membrane</keyword>
<dbReference type="PANTHER" id="PTHR48001">
    <property type="entry name" value="OLFACTORY RECEPTOR"/>
    <property type="match status" value="1"/>
</dbReference>
<dbReference type="Proteomes" id="UP000515131">
    <property type="component" value="Unplaced"/>
</dbReference>
<keyword evidence="8 12" id="KW-0472">Membrane</keyword>
<comment type="subcellular location">
    <subcellularLocation>
        <location evidence="12">Cell membrane</location>
        <topology evidence="12">Multi-pass membrane protein</topology>
    </subcellularLocation>
    <subcellularLocation>
        <location evidence="2">Membrane</location>
        <topology evidence="2">Multi-pass membrane protein</topology>
    </subcellularLocation>
</comment>
<dbReference type="GeneID" id="112850677"/>
<evidence type="ECO:0000259" key="13">
    <source>
        <dbReference type="PROSITE" id="PS50262"/>
    </source>
</evidence>
<feature type="transmembrane region" description="Helical" evidence="12">
    <location>
        <begin position="169"/>
        <end position="191"/>
    </location>
</feature>
<dbReference type="Pfam" id="PF13853">
    <property type="entry name" value="7tm_4"/>
    <property type="match status" value="1"/>
</dbReference>
<keyword evidence="7 11" id="KW-0297">G-protein coupled receptor</keyword>
<dbReference type="FunFam" id="1.20.1070.10:FF:000009">
    <property type="entry name" value="Olfactory receptor"/>
    <property type="match status" value="1"/>
</dbReference>
<evidence type="ECO:0000256" key="11">
    <source>
        <dbReference type="RuleBase" id="RU000688"/>
    </source>
</evidence>
<evidence type="ECO:0000313" key="15">
    <source>
        <dbReference type="RefSeq" id="XP_025769986.1"/>
    </source>
</evidence>
<evidence type="ECO:0000256" key="9">
    <source>
        <dbReference type="ARBA" id="ARBA00023170"/>
    </source>
</evidence>
<feature type="transmembrane region" description="Helical" evidence="12">
    <location>
        <begin position="226"/>
        <end position="245"/>
    </location>
</feature>
<dbReference type="KEGG" id="pcoo:112850677"/>
<proteinExistence type="inferred from homology"/>